<accession>A0A0G4IYB8</accession>
<sequence length="101" mass="11337">MSFKVAILLVLLVLAVSMGMAARQEKRGVLSRPDKRLERPGSSMGHQQTVSPKQLAASKRAKARHQKEMEEKKQAMRGRARKSFEDKKAQRNDDTSTSNSN</sequence>
<organism evidence="3 5">
    <name type="scientific">Plasmodiophora brassicae</name>
    <name type="common">Clubroot disease agent</name>
    <dbReference type="NCBI Taxonomy" id="37360"/>
    <lineage>
        <taxon>Eukaryota</taxon>
        <taxon>Sar</taxon>
        <taxon>Rhizaria</taxon>
        <taxon>Endomyxa</taxon>
        <taxon>Phytomyxea</taxon>
        <taxon>Plasmodiophorida</taxon>
        <taxon>Plasmodiophoridae</taxon>
        <taxon>Plasmodiophora</taxon>
    </lineage>
</organism>
<name>A0A0G4IYB8_PLABS</name>
<proteinExistence type="predicted"/>
<dbReference type="EMBL" id="CDSF01000099">
    <property type="protein sequence ID" value="CEP00232.1"/>
    <property type="molecule type" value="Genomic_DNA"/>
</dbReference>
<dbReference type="AlphaFoldDB" id="A0A0G4IYB8"/>
<feature type="compositionally biased region" description="Basic and acidic residues" evidence="1">
    <location>
        <begin position="82"/>
        <end position="94"/>
    </location>
</feature>
<feature type="signal peptide" evidence="2">
    <location>
        <begin position="1"/>
        <end position="21"/>
    </location>
</feature>
<reference evidence="3 5" key="1">
    <citation type="submission" date="2015-02" db="EMBL/GenBank/DDBJ databases">
        <authorList>
            <person name="Chooi Y.-H."/>
        </authorList>
    </citation>
    <scope>NUCLEOTIDE SEQUENCE [LARGE SCALE GENOMIC DNA]</scope>
    <source>
        <strain evidence="3">E3</strain>
    </source>
</reference>
<dbReference type="Proteomes" id="UP000290189">
    <property type="component" value="Unassembled WGS sequence"/>
</dbReference>
<dbReference type="EMBL" id="OVEO01000006">
    <property type="protein sequence ID" value="SPQ96498.1"/>
    <property type="molecule type" value="Genomic_DNA"/>
</dbReference>
<feature type="compositionally biased region" description="Basic and acidic residues" evidence="1">
    <location>
        <begin position="23"/>
        <end position="39"/>
    </location>
</feature>
<evidence type="ECO:0000313" key="6">
    <source>
        <dbReference type="Proteomes" id="UP000290189"/>
    </source>
</evidence>
<keyword evidence="4" id="KW-0496">Mitochondrion</keyword>
<evidence type="ECO:0000313" key="4">
    <source>
        <dbReference type="EMBL" id="SPQ96498.1"/>
    </source>
</evidence>
<evidence type="ECO:0000256" key="2">
    <source>
        <dbReference type="SAM" id="SignalP"/>
    </source>
</evidence>
<protein>
    <submittedName>
        <fullName evidence="3">Uncharacterized protein</fullName>
    </submittedName>
</protein>
<geneLocation type="mitochondrion" evidence="4"/>
<feature type="chain" id="PRO_5036293187" evidence="2">
    <location>
        <begin position="22"/>
        <end position="101"/>
    </location>
</feature>
<keyword evidence="2" id="KW-0732">Signal</keyword>
<evidence type="ECO:0000313" key="3">
    <source>
        <dbReference type="EMBL" id="CEP00232.1"/>
    </source>
</evidence>
<evidence type="ECO:0000313" key="5">
    <source>
        <dbReference type="Proteomes" id="UP000039324"/>
    </source>
</evidence>
<reference evidence="4 6" key="2">
    <citation type="submission" date="2018-03" db="EMBL/GenBank/DDBJ databases">
        <authorList>
            <person name="Fogelqvist J."/>
        </authorList>
    </citation>
    <scope>NUCLEOTIDE SEQUENCE [LARGE SCALE GENOMIC DNA]</scope>
</reference>
<dbReference type="Proteomes" id="UP000039324">
    <property type="component" value="Unassembled WGS sequence"/>
</dbReference>
<feature type="region of interest" description="Disordered" evidence="1">
    <location>
        <begin position="22"/>
        <end position="101"/>
    </location>
</feature>
<gene>
    <name evidence="3" type="ORF">PBRA_007966</name>
    <name evidence="4" type="ORF">PLBR_LOCUS3713</name>
</gene>
<keyword evidence="5" id="KW-1185">Reference proteome</keyword>
<evidence type="ECO:0000256" key="1">
    <source>
        <dbReference type="SAM" id="MobiDB-lite"/>
    </source>
</evidence>